<evidence type="ECO:0000313" key="7">
    <source>
        <dbReference type="EMBL" id="SEM22857.1"/>
    </source>
</evidence>
<proteinExistence type="predicted"/>
<dbReference type="Proteomes" id="UP000199421">
    <property type="component" value="Unassembled WGS sequence"/>
</dbReference>
<dbReference type="Pfam" id="PF07291">
    <property type="entry name" value="MauE"/>
    <property type="match status" value="1"/>
</dbReference>
<evidence type="ECO:0000256" key="2">
    <source>
        <dbReference type="ARBA" id="ARBA00022692"/>
    </source>
</evidence>
<feature type="transmembrane region" description="Helical" evidence="5">
    <location>
        <begin position="75"/>
        <end position="97"/>
    </location>
</feature>
<feature type="transmembrane region" description="Helical" evidence="5">
    <location>
        <begin position="50"/>
        <end position="68"/>
    </location>
</feature>
<dbReference type="GO" id="GO:0016020">
    <property type="term" value="C:membrane"/>
    <property type="evidence" value="ECO:0007669"/>
    <property type="project" value="UniProtKB-SubCell"/>
</dbReference>
<evidence type="ECO:0000256" key="5">
    <source>
        <dbReference type="SAM" id="Phobius"/>
    </source>
</evidence>
<gene>
    <name evidence="7" type="ORF">SAMN05661044_04580</name>
</gene>
<dbReference type="UniPathway" id="UPA00895"/>
<dbReference type="RefSeq" id="WP_093329448.1">
    <property type="nucleotide sequence ID" value="NZ_FOAF01000009.1"/>
</dbReference>
<comment type="subcellular location">
    <subcellularLocation>
        <location evidence="1">Membrane</location>
        <topology evidence="1">Multi-pass membrane protein</topology>
    </subcellularLocation>
</comment>
<evidence type="ECO:0000259" key="6">
    <source>
        <dbReference type="Pfam" id="PF07291"/>
    </source>
</evidence>
<name>A0A1H7WPI6_OLID1</name>
<keyword evidence="8" id="KW-1185">Reference proteome</keyword>
<sequence>MKFSKEIILWIISILIALMWAAAAFGKLKDLEDFQFQLGQSPLLQDFEEILTWVVPYGELLLTVVLIYPATRLFALYTSVFLLWLFITYIVALLRFSYDVPCACSGFAEGLSWKGHVVFNIVFMVLAIIAIFILEDKKGGLTIKGGHSKILYNRAKANP</sequence>
<keyword evidence="4 5" id="KW-0472">Membrane</keyword>
<dbReference type="OrthoDB" id="673785at2"/>
<dbReference type="AlphaFoldDB" id="A0A1H7WPI6"/>
<evidence type="ECO:0000256" key="1">
    <source>
        <dbReference type="ARBA" id="ARBA00004141"/>
    </source>
</evidence>
<accession>A0A1H7WPI6</accession>
<evidence type="ECO:0000313" key="8">
    <source>
        <dbReference type="Proteomes" id="UP000199421"/>
    </source>
</evidence>
<keyword evidence="3 5" id="KW-1133">Transmembrane helix</keyword>
<reference evidence="8" key="1">
    <citation type="submission" date="2016-10" db="EMBL/GenBank/DDBJ databases">
        <authorList>
            <person name="Varghese N."/>
            <person name="Submissions S."/>
        </authorList>
    </citation>
    <scope>NUCLEOTIDE SEQUENCE [LARGE SCALE GENOMIC DNA]</scope>
    <source>
        <strain evidence="8">DSM 18733</strain>
    </source>
</reference>
<evidence type="ECO:0000256" key="4">
    <source>
        <dbReference type="ARBA" id="ARBA00023136"/>
    </source>
</evidence>
<dbReference type="EMBL" id="FOAF01000009">
    <property type="protein sequence ID" value="SEM22857.1"/>
    <property type="molecule type" value="Genomic_DNA"/>
</dbReference>
<protein>
    <submittedName>
        <fullName evidence="7">Methylamine utilisation protein MauE</fullName>
    </submittedName>
</protein>
<dbReference type="InterPro" id="IPR009908">
    <property type="entry name" value="Methylamine_util_MauE"/>
</dbReference>
<feature type="domain" description="Methylamine utilisation protein MauE" evidence="6">
    <location>
        <begin position="6"/>
        <end position="132"/>
    </location>
</feature>
<evidence type="ECO:0000256" key="3">
    <source>
        <dbReference type="ARBA" id="ARBA00022989"/>
    </source>
</evidence>
<organism evidence="7 8">
    <name type="scientific">Olivibacter domesticus</name>
    <name type="common">Pseudosphingobacterium domesticum</name>
    <dbReference type="NCBI Taxonomy" id="407022"/>
    <lineage>
        <taxon>Bacteria</taxon>
        <taxon>Pseudomonadati</taxon>
        <taxon>Bacteroidota</taxon>
        <taxon>Sphingobacteriia</taxon>
        <taxon>Sphingobacteriales</taxon>
        <taxon>Sphingobacteriaceae</taxon>
        <taxon>Olivibacter</taxon>
    </lineage>
</organism>
<keyword evidence="2 5" id="KW-0812">Transmembrane</keyword>
<feature type="transmembrane region" description="Helical" evidence="5">
    <location>
        <begin position="117"/>
        <end position="134"/>
    </location>
</feature>
<dbReference type="GO" id="GO:0030416">
    <property type="term" value="P:methylamine metabolic process"/>
    <property type="evidence" value="ECO:0007669"/>
    <property type="project" value="InterPro"/>
</dbReference>
<dbReference type="STRING" id="407022.SAMN05661044_04580"/>